<name>A0ACC2PWA7_9HYME</name>
<dbReference type="EMBL" id="CM056741">
    <property type="protein sequence ID" value="KAJ8687056.1"/>
    <property type="molecule type" value="Genomic_DNA"/>
</dbReference>
<dbReference type="Proteomes" id="UP001239111">
    <property type="component" value="Chromosome 1"/>
</dbReference>
<protein>
    <submittedName>
        <fullName evidence="1">Uncharacterized protein</fullName>
    </submittedName>
</protein>
<accession>A0ACC2PWA7</accession>
<gene>
    <name evidence="1" type="ORF">QAD02_022850</name>
</gene>
<proteinExistence type="predicted"/>
<organism evidence="1 2">
    <name type="scientific">Eretmocerus hayati</name>
    <dbReference type="NCBI Taxonomy" id="131215"/>
    <lineage>
        <taxon>Eukaryota</taxon>
        <taxon>Metazoa</taxon>
        <taxon>Ecdysozoa</taxon>
        <taxon>Arthropoda</taxon>
        <taxon>Hexapoda</taxon>
        <taxon>Insecta</taxon>
        <taxon>Pterygota</taxon>
        <taxon>Neoptera</taxon>
        <taxon>Endopterygota</taxon>
        <taxon>Hymenoptera</taxon>
        <taxon>Apocrita</taxon>
        <taxon>Proctotrupomorpha</taxon>
        <taxon>Chalcidoidea</taxon>
        <taxon>Aphelinidae</taxon>
        <taxon>Aphelininae</taxon>
        <taxon>Eretmocerus</taxon>
    </lineage>
</organism>
<sequence length="114" mass="13173">MQQILNGANVRAHTIARILVLHRAKENLTHAKYLSAEIRRATVMANGHFPLRVKRLLTMYLPIRAWSKKMLHLSKNQNATKQSEKILETKDSSEVNIERWKMAEWELSAGDLRG</sequence>
<evidence type="ECO:0000313" key="2">
    <source>
        <dbReference type="Proteomes" id="UP001239111"/>
    </source>
</evidence>
<reference evidence="1" key="1">
    <citation type="submission" date="2023-04" db="EMBL/GenBank/DDBJ databases">
        <title>A chromosome-level genome assembly of the parasitoid wasp Eretmocerus hayati.</title>
        <authorList>
            <person name="Zhong Y."/>
            <person name="Liu S."/>
            <person name="Liu Y."/>
        </authorList>
    </citation>
    <scope>NUCLEOTIDE SEQUENCE</scope>
    <source>
        <strain evidence="1">ZJU_SS_LIU_2023</strain>
    </source>
</reference>
<evidence type="ECO:0000313" key="1">
    <source>
        <dbReference type="EMBL" id="KAJ8687056.1"/>
    </source>
</evidence>
<keyword evidence="2" id="KW-1185">Reference proteome</keyword>
<comment type="caution">
    <text evidence="1">The sequence shown here is derived from an EMBL/GenBank/DDBJ whole genome shotgun (WGS) entry which is preliminary data.</text>
</comment>